<dbReference type="InterPro" id="IPR018584">
    <property type="entry name" value="GT87"/>
</dbReference>
<dbReference type="RefSeq" id="WP_028480113.1">
    <property type="nucleotide sequence ID" value="NZ_LVVZ01000005.1"/>
</dbReference>
<keyword evidence="10" id="KW-1185">Reference proteome</keyword>
<keyword evidence="3" id="KW-0808">Transferase</keyword>
<comment type="subcellular location">
    <subcellularLocation>
        <location evidence="1">Cell membrane</location>
        <topology evidence="1">Multi-pass membrane protein</topology>
    </subcellularLocation>
</comment>
<protein>
    <submittedName>
        <fullName evidence="9">Uncharacterized protein</fullName>
    </submittedName>
</protein>
<evidence type="ECO:0000313" key="9">
    <source>
        <dbReference type="EMBL" id="OKL45389.1"/>
    </source>
</evidence>
<feature type="transmembrane region" description="Helical" evidence="8">
    <location>
        <begin position="340"/>
        <end position="361"/>
    </location>
</feature>
<dbReference type="GO" id="GO:0016758">
    <property type="term" value="F:hexosyltransferase activity"/>
    <property type="evidence" value="ECO:0007669"/>
    <property type="project" value="InterPro"/>
</dbReference>
<name>A0A1U7JKY7_9HYPH</name>
<reference evidence="9 10" key="1">
    <citation type="submission" date="2016-03" db="EMBL/GenBank/DDBJ databases">
        <title>Genome sequence of Nesiotobacter sp. nov., a moderately halophilic alphaproteobacterium isolated from the Yellow Sea, China.</title>
        <authorList>
            <person name="Zhang G."/>
            <person name="Zhang R."/>
        </authorList>
    </citation>
    <scope>NUCLEOTIDE SEQUENCE [LARGE SCALE GENOMIC DNA]</scope>
    <source>
        <strain evidence="9 10">WB1-6</strain>
    </source>
</reference>
<feature type="transmembrane region" description="Helical" evidence="8">
    <location>
        <begin position="203"/>
        <end position="231"/>
    </location>
</feature>
<comment type="caution">
    <text evidence="9">The sequence shown here is derived from an EMBL/GenBank/DDBJ whole genome shotgun (WGS) entry which is preliminary data.</text>
</comment>
<keyword evidence="4 8" id="KW-0812">Transmembrane</keyword>
<comment type="similarity">
    <text evidence="7">Belongs to the glycosyltransferase 87 family.</text>
</comment>
<evidence type="ECO:0000256" key="1">
    <source>
        <dbReference type="ARBA" id="ARBA00004651"/>
    </source>
</evidence>
<proteinExistence type="inferred from homology"/>
<feature type="transmembrane region" description="Helical" evidence="8">
    <location>
        <begin position="367"/>
        <end position="387"/>
    </location>
</feature>
<feature type="transmembrane region" description="Helical" evidence="8">
    <location>
        <begin position="9"/>
        <end position="28"/>
    </location>
</feature>
<evidence type="ECO:0000256" key="7">
    <source>
        <dbReference type="ARBA" id="ARBA00024033"/>
    </source>
</evidence>
<evidence type="ECO:0000256" key="3">
    <source>
        <dbReference type="ARBA" id="ARBA00022679"/>
    </source>
</evidence>
<dbReference type="Proteomes" id="UP000185783">
    <property type="component" value="Unassembled WGS sequence"/>
</dbReference>
<feature type="transmembrane region" description="Helical" evidence="8">
    <location>
        <begin position="237"/>
        <end position="263"/>
    </location>
</feature>
<evidence type="ECO:0000256" key="6">
    <source>
        <dbReference type="ARBA" id="ARBA00023136"/>
    </source>
</evidence>
<dbReference type="EMBL" id="LVVZ01000005">
    <property type="protein sequence ID" value="OKL45389.1"/>
    <property type="molecule type" value="Genomic_DNA"/>
</dbReference>
<dbReference type="AlphaFoldDB" id="A0A1U7JKY7"/>
<keyword evidence="2" id="KW-1003">Cell membrane</keyword>
<dbReference type="Pfam" id="PF09594">
    <property type="entry name" value="GT87"/>
    <property type="match status" value="1"/>
</dbReference>
<evidence type="ECO:0000256" key="8">
    <source>
        <dbReference type="SAM" id="Phobius"/>
    </source>
</evidence>
<feature type="transmembrane region" description="Helical" evidence="8">
    <location>
        <begin position="302"/>
        <end position="328"/>
    </location>
</feature>
<keyword evidence="6 8" id="KW-0472">Membrane</keyword>
<accession>A0A1U7JKY7</accession>
<feature type="transmembrane region" description="Helical" evidence="8">
    <location>
        <begin position="172"/>
        <end position="196"/>
    </location>
</feature>
<organism evidence="9 10">
    <name type="scientific">Pseudovibrio exalbescens</name>
    <dbReference type="NCBI Taxonomy" id="197461"/>
    <lineage>
        <taxon>Bacteria</taxon>
        <taxon>Pseudomonadati</taxon>
        <taxon>Pseudomonadota</taxon>
        <taxon>Alphaproteobacteria</taxon>
        <taxon>Hyphomicrobiales</taxon>
        <taxon>Stappiaceae</taxon>
        <taxon>Pseudovibrio</taxon>
    </lineage>
</organism>
<gene>
    <name evidence="9" type="ORF">A3843_03425</name>
</gene>
<keyword evidence="5 8" id="KW-1133">Transmembrane helix</keyword>
<dbReference type="STRING" id="197461.A3843_03425"/>
<feature type="transmembrane region" description="Helical" evidence="8">
    <location>
        <begin position="270"/>
        <end position="290"/>
    </location>
</feature>
<evidence type="ECO:0000256" key="5">
    <source>
        <dbReference type="ARBA" id="ARBA00022989"/>
    </source>
</evidence>
<evidence type="ECO:0000256" key="2">
    <source>
        <dbReference type="ARBA" id="ARBA00022475"/>
    </source>
</evidence>
<evidence type="ECO:0000256" key="4">
    <source>
        <dbReference type="ARBA" id="ARBA00022692"/>
    </source>
</evidence>
<dbReference type="GO" id="GO:0005886">
    <property type="term" value="C:plasma membrane"/>
    <property type="evidence" value="ECO:0007669"/>
    <property type="project" value="UniProtKB-SubCell"/>
</dbReference>
<feature type="transmembrane region" description="Helical" evidence="8">
    <location>
        <begin position="136"/>
        <end position="160"/>
    </location>
</feature>
<sequence length="405" mass="44275">MNAFPRLKAYFHIAIALIVIGYPMYLWALWDPMDYGFTALRFGGDFFAYYEAAVLALRGYVTLVMDFAEFRLTALEYAPGAHPFYEWVMSPGLLLFLLPLASLPFMLAYGLVAGVGVAALVWCCRGEYRSFDTLDFVCLAPATLLCVLYGQPVLFVAALLCLTLRRLEVKPVLAGLMLGLSVVEPVVFVFGVLALLASRNMIALSAAVCSSAGVVFLSTVLFGAESWYLYWDNAVRIQFAALLSAPSDVLAMSLSVSGALVAANLNAESVMLVQALVTLLCAFATLWLFWKPRDPEARNLCFAVLAVLASPFAQVWDLVVVVPLLYYYAIKHEVFAPSDFDSSILEPICFTMLYLLPFAAIALTSHFIPVAPLVLLVALLAVLPRLLQPVSDQRDTSNRDAGLAA</sequence>
<feature type="transmembrane region" description="Helical" evidence="8">
    <location>
        <begin position="107"/>
        <end position="124"/>
    </location>
</feature>
<evidence type="ECO:0000313" key="10">
    <source>
        <dbReference type="Proteomes" id="UP000185783"/>
    </source>
</evidence>